<feature type="signal peptide" evidence="7">
    <location>
        <begin position="1"/>
        <end position="20"/>
    </location>
</feature>
<keyword evidence="1" id="KW-0134">Cell wall</keyword>
<organism evidence="10 12">
    <name type="scientific">Vagococcus xieshaowenii</name>
    <dbReference type="NCBI Taxonomy" id="2562451"/>
    <lineage>
        <taxon>Bacteria</taxon>
        <taxon>Bacillati</taxon>
        <taxon>Bacillota</taxon>
        <taxon>Bacilli</taxon>
        <taxon>Lactobacillales</taxon>
        <taxon>Enterococcaceae</taxon>
        <taxon>Vagococcus</taxon>
    </lineage>
</organism>
<dbReference type="AlphaFoldDB" id="A0AAJ5EGB5"/>
<dbReference type="NCBIfam" id="TIGR01167">
    <property type="entry name" value="LPXTG_anchor"/>
    <property type="match status" value="1"/>
</dbReference>
<evidence type="ECO:0000256" key="2">
    <source>
        <dbReference type="ARBA" id="ARBA00022525"/>
    </source>
</evidence>
<keyword evidence="6" id="KW-0472">Membrane</keyword>
<name>A0AAJ5EGB5_9ENTE</name>
<gene>
    <name evidence="10" type="ORF">E4031_04915</name>
    <name evidence="9" type="ORF">E4Z98_08840</name>
</gene>
<evidence type="ECO:0000256" key="7">
    <source>
        <dbReference type="SAM" id="SignalP"/>
    </source>
</evidence>
<keyword evidence="6" id="KW-0812">Transmembrane</keyword>
<evidence type="ECO:0000313" key="9">
    <source>
        <dbReference type="EMBL" id="QCA29415.1"/>
    </source>
</evidence>
<dbReference type="InterPro" id="IPR019931">
    <property type="entry name" value="LPXTG_anchor"/>
</dbReference>
<evidence type="ECO:0000259" key="8">
    <source>
        <dbReference type="Pfam" id="PF00746"/>
    </source>
</evidence>
<evidence type="ECO:0000256" key="4">
    <source>
        <dbReference type="ARBA" id="ARBA00023088"/>
    </source>
</evidence>
<keyword evidence="2" id="KW-0964">Secreted</keyword>
<keyword evidence="6" id="KW-1133">Transmembrane helix</keyword>
<proteinExistence type="predicted"/>
<feature type="transmembrane region" description="Helical" evidence="6">
    <location>
        <begin position="327"/>
        <end position="345"/>
    </location>
</feature>
<evidence type="ECO:0000256" key="5">
    <source>
        <dbReference type="SAM" id="MobiDB-lite"/>
    </source>
</evidence>
<evidence type="ECO:0000313" key="11">
    <source>
        <dbReference type="Proteomes" id="UP000296883"/>
    </source>
</evidence>
<feature type="chain" id="PRO_5042583961" evidence="7">
    <location>
        <begin position="21"/>
        <end position="353"/>
    </location>
</feature>
<dbReference type="EMBL" id="SRHU01000019">
    <property type="protein sequence ID" value="TFZ41536.1"/>
    <property type="molecule type" value="Genomic_DNA"/>
</dbReference>
<evidence type="ECO:0000313" key="10">
    <source>
        <dbReference type="EMBL" id="TFZ41536.1"/>
    </source>
</evidence>
<dbReference type="Proteomes" id="UP000297725">
    <property type="component" value="Unassembled WGS sequence"/>
</dbReference>
<dbReference type="EMBL" id="CP038865">
    <property type="protein sequence ID" value="QCA29415.1"/>
    <property type="molecule type" value="Genomic_DNA"/>
</dbReference>
<evidence type="ECO:0000256" key="3">
    <source>
        <dbReference type="ARBA" id="ARBA00022729"/>
    </source>
</evidence>
<protein>
    <submittedName>
        <fullName evidence="10">LPXTG cell wall anchor domain-containing protein</fullName>
    </submittedName>
</protein>
<evidence type="ECO:0000313" key="12">
    <source>
        <dbReference type="Proteomes" id="UP000297725"/>
    </source>
</evidence>
<dbReference type="RefSeq" id="WP_135254328.1">
    <property type="nucleotide sequence ID" value="NZ_CP038865.1"/>
</dbReference>
<reference evidence="9 11" key="2">
    <citation type="journal article" date="2020" name="Int. J. Syst. Evol. Microbiol.">
        <title>Vagococcus xieshaowenii sp. nov., isolated from snow finch (Montifringilla taczanowskii) cloacal content.</title>
        <authorList>
            <person name="Ge Y."/>
            <person name="Yang J."/>
            <person name="Lai X.H."/>
            <person name="Zhang G."/>
            <person name="Jin D."/>
            <person name="Lu S."/>
            <person name="Wang B."/>
            <person name="Huang Y."/>
            <person name="Huang Y."/>
            <person name="Ren Z."/>
            <person name="Zhang X."/>
            <person name="Xu J."/>
        </authorList>
    </citation>
    <scope>NUCLEOTIDE SEQUENCE [LARGE SCALE GENOMIC DNA]</scope>
    <source>
        <strain evidence="11">personal::cf-49</strain>
        <strain evidence="9">Personal::cf-49</strain>
    </source>
</reference>
<accession>A0AAJ5EGB5</accession>
<evidence type="ECO:0000256" key="1">
    <source>
        <dbReference type="ARBA" id="ARBA00022512"/>
    </source>
</evidence>
<keyword evidence="11" id="KW-1185">Reference proteome</keyword>
<feature type="domain" description="Gram-positive cocci surface proteins LPxTG" evidence="8">
    <location>
        <begin position="319"/>
        <end position="352"/>
    </location>
</feature>
<sequence>MKKYLLMSALLCLFPMSTLSEESSEVLDARVTTTDSPTIEQTSDYILESSAIATSQSTQEPTSIASSEDVIESRPVESAKIVTEQEAVLSQIEQELGVEAATRETAIDQENDPESIRATLSSVSDLISKEEIDGYTDEQLLNAMKVTERVGADIYGLDVGGYIRILQALYKDHTLSWEVIEPMLAYDPNSYDNALKMIPEVDQLVEYLAALYPSDSSFIAIPKLSAQEVTNILSYFSPIQKEMLAESGALFPGIIGWIWHYSSNEEVLTTEASTIESSMTPPTETTIATSEVITDSSEQQKVEAVTSSESTDENKGIMPQTGEQKKTWLTVLGLVLVFLVVSIIIRRNKVNKR</sequence>
<dbReference type="Pfam" id="PF00746">
    <property type="entry name" value="Gram_pos_anchor"/>
    <property type="match status" value="1"/>
</dbReference>
<keyword evidence="3 7" id="KW-0732">Signal</keyword>
<keyword evidence="4" id="KW-0572">Peptidoglycan-anchor</keyword>
<feature type="region of interest" description="Disordered" evidence="5">
    <location>
        <begin position="298"/>
        <end position="319"/>
    </location>
</feature>
<evidence type="ECO:0000256" key="6">
    <source>
        <dbReference type="SAM" id="Phobius"/>
    </source>
</evidence>
<feature type="compositionally biased region" description="Polar residues" evidence="5">
    <location>
        <begin position="298"/>
        <end position="309"/>
    </location>
</feature>
<dbReference type="Proteomes" id="UP000296883">
    <property type="component" value="Chromosome"/>
</dbReference>
<reference evidence="10 12" key="1">
    <citation type="submission" date="2019-03" db="EMBL/GenBank/DDBJ databases">
        <title>Vagococcus sp. was isolated fron gut of Carduelis flavirostris.</title>
        <authorList>
            <person name="Ge Y."/>
        </authorList>
    </citation>
    <scope>NUCLEOTIDE SEQUENCE [LARGE SCALE GENOMIC DNA]</scope>
    <source>
        <strain evidence="10 12">CF-210</strain>
    </source>
</reference>